<dbReference type="PANTHER" id="PTHR43294:SF21">
    <property type="entry name" value="CATION TRANSPORTING ATPASE"/>
    <property type="match status" value="1"/>
</dbReference>
<reference evidence="5 6" key="1">
    <citation type="submission" date="2016-11" db="EMBL/GenBank/DDBJ databases">
        <title>The macronuclear genome of Stentor coeruleus: a giant cell with tiny introns.</title>
        <authorList>
            <person name="Slabodnick M."/>
            <person name="Ruby J.G."/>
            <person name="Reiff S.B."/>
            <person name="Swart E.C."/>
            <person name="Gosai S."/>
            <person name="Prabakaran S."/>
            <person name="Witkowska E."/>
            <person name="Larue G.E."/>
            <person name="Fisher S."/>
            <person name="Freeman R.M."/>
            <person name="Gunawardena J."/>
            <person name="Chu W."/>
            <person name="Stover N.A."/>
            <person name="Gregory B.D."/>
            <person name="Nowacki M."/>
            <person name="Derisi J."/>
            <person name="Roy S.W."/>
            <person name="Marshall W.F."/>
            <person name="Sood P."/>
        </authorList>
    </citation>
    <scope>NUCLEOTIDE SEQUENCE [LARGE SCALE GENOMIC DNA]</scope>
    <source>
        <strain evidence="5">WM001</strain>
    </source>
</reference>
<dbReference type="InterPro" id="IPR023298">
    <property type="entry name" value="ATPase_P-typ_TM_dom_sf"/>
</dbReference>
<dbReference type="OrthoDB" id="448348at2759"/>
<feature type="transmembrane region" description="Helical" evidence="3">
    <location>
        <begin position="43"/>
        <end position="65"/>
    </location>
</feature>
<dbReference type="GO" id="GO:0005886">
    <property type="term" value="C:plasma membrane"/>
    <property type="evidence" value="ECO:0007669"/>
    <property type="project" value="UniProtKB-SubCell"/>
</dbReference>
<dbReference type="PRINTS" id="PR00121">
    <property type="entry name" value="NAKATPASE"/>
</dbReference>
<organism evidence="5 6">
    <name type="scientific">Stentor coeruleus</name>
    <dbReference type="NCBI Taxonomy" id="5963"/>
    <lineage>
        <taxon>Eukaryota</taxon>
        <taxon>Sar</taxon>
        <taxon>Alveolata</taxon>
        <taxon>Ciliophora</taxon>
        <taxon>Postciliodesmatophora</taxon>
        <taxon>Heterotrichea</taxon>
        <taxon>Heterotrichida</taxon>
        <taxon>Stentoridae</taxon>
        <taxon>Stentor</taxon>
    </lineage>
</organism>
<evidence type="ECO:0000313" key="5">
    <source>
        <dbReference type="EMBL" id="OMJ72750.1"/>
    </source>
</evidence>
<dbReference type="GO" id="GO:0005391">
    <property type="term" value="F:P-type sodium:potassium-exchanging transporter activity"/>
    <property type="evidence" value="ECO:0007669"/>
    <property type="project" value="TreeGrafter"/>
</dbReference>
<sequence length="363" mass="41965">MGISGSDAAKEAAEILLLDDNFYSIVSGIEEGRKFYNNIKKSLIYILSVNISQLLPFIALIIFQIPVPLSPVLMMVMCLLTEIFPALSLIYENPEDDIVKSENNNINMRKKHKKPHRDHIIAWSTILFAYFQMGIIQAMAGFFAYFTVMNDYGFSPNLLWKLGFYDEGIKPDEDDFYIEEHMYKGNSNVGNEDNGLEKVDWFSTSHGAYDLRVWFWNLDGWNECMYPEDKSNITGKHVCYTTEALKYAQFAYFLAVIAVQCAHLLTIRSRKQSIWNYGFRKCYFVLGVIAQISIAVAIGFIPGLDLSLGGRNLHFLHFFVPGLPFFIIVLVYDEIKKMFSRYLEKNKLMSRKLKARWFVKGFY</sequence>
<dbReference type="GO" id="GO:0006883">
    <property type="term" value="P:intracellular sodium ion homeostasis"/>
    <property type="evidence" value="ECO:0007669"/>
    <property type="project" value="TreeGrafter"/>
</dbReference>
<feature type="transmembrane region" description="Helical" evidence="3">
    <location>
        <begin position="313"/>
        <end position="332"/>
    </location>
</feature>
<dbReference type="Gene3D" id="3.40.50.1000">
    <property type="entry name" value="HAD superfamily/HAD-like"/>
    <property type="match status" value="1"/>
</dbReference>
<keyword evidence="3" id="KW-1133">Transmembrane helix</keyword>
<name>A0A1R2B800_9CILI</name>
<feature type="domain" description="Cation-transporting P-type ATPase C-terminal" evidence="4">
    <location>
        <begin position="66"/>
        <end position="339"/>
    </location>
</feature>
<dbReference type="GO" id="GO:0030007">
    <property type="term" value="P:intracellular potassium ion homeostasis"/>
    <property type="evidence" value="ECO:0007669"/>
    <property type="project" value="TreeGrafter"/>
</dbReference>
<protein>
    <recommendedName>
        <fullName evidence="4">Cation-transporting P-type ATPase C-terminal domain-containing protein</fullName>
    </recommendedName>
</protein>
<feature type="transmembrane region" description="Helical" evidence="3">
    <location>
        <begin position="282"/>
        <end position="301"/>
    </location>
</feature>
<dbReference type="GO" id="GO:1902600">
    <property type="term" value="P:proton transmembrane transport"/>
    <property type="evidence" value="ECO:0007669"/>
    <property type="project" value="TreeGrafter"/>
</dbReference>
<dbReference type="Proteomes" id="UP000187209">
    <property type="component" value="Unassembled WGS sequence"/>
</dbReference>
<keyword evidence="3" id="KW-0812">Transmembrane</keyword>
<dbReference type="GO" id="GO:1990573">
    <property type="term" value="P:potassium ion import across plasma membrane"/>
    <property type="evidence" value="ECO:0007669"/>
    <property type="project" value="TreeGrafter"/>
</dbReference>
<dbReference type="InterPro" id="IPR023214">
    <property type="entry name" value="HAD_sf"/>
</dbReference>
<dbReference type="SUPFAM" id="SSF81665">
    <property type="entry name" value="Calcium ATPase, transmembrane domain M"/>
    <property type="match status" value="1"/>
</dbReference>
<dbReference type="PANTHER" id="PTHR43294">
    <property type="entry name" value="SODIUM/POTASSIUM-TRANSPORTING ATPASE SUBUNIT ALPHA"/>
    <property type="match status" value="1"/>
</dbReference>
<proteinExistence type="predicted"/>
<evidence type="ECO:0000256" key="2">
    <source>
        <dbReference type="ARBA" id="ARBA00022475"/>
    </source>
</evidence>
<comment type="subcellular location">
    <subcellularLocation>
        <location evidence="1">Cell membrane</location>
        <topology evidence="1">Multi-pass membrane protein</topology>
    </subcellularLocation>
</comment>
<gene>
    <name evidence="5" type="ORF">SteCoe_28731</name>
</gene>
<evidence type="ECO:0000313" key="6">
    <source>
        <dbReference type="Proteomes" id="UP000187209"/>
    </source>
</evidence>
<dbReference type="InterPro" id="IPR006068">
    <property type="entry name" value="ATPase_P-typ_cation-transptr_C"/>
</dbReference>
<feature type="transmembrane region" description="Helical" evidence="3">
    <location>
        <begin position="250"/>
        <end position="270"/>
    </location>
</feature>
<dbReference type="GO" id="GO:0036376">
    <property type="term" value="P:sodium ion export across plasma membrane"/>
    <property type="evidence" value="ECO:0007669"/>
    <property type="project" value="TreeGrafter"/>
</dbReference>
<feature type="transmembrane region" description="Helical" evidence="3">
    <location>
        <begin position="71"/>
        <end position="91"/>
    </location>
</feature>
<keyword evidence="6" id="KW-1185">Reference proteome</keyword>
<keyword evidence="3" id="KW-0472">Membrane</keyword>
<dbReference type="Pfam" id="PF00689">
    <property type="entry name" value="Cation_ATPase_C"/>
    <property type="match status" value="1"/>
</dbReference>
<keyword evidence="2" id="KW-1003">Cell membrane</keyword>
<dbReference type="AlphaFoldDB" id="A0A1R2B800"/>
<accession>A0A1R2B800</accession>
<comment type="caution">
    <text evidence="5">The sequence shown here is derived from an EMBL/GenBank/DDBJ whole genome shotgun (WGS) entry which is preliminary data.</text>
</comment>
<dbReference type="InterPro" id="IPR050510">
    <property type="entry name" value="Cation_transp_ATPase_P-type"/>
</dbReference>
<evidence type="ECO:0000256" key="3">
    <source>
        <dbReference type="SAM" id="Phobius"/>
    </source>
</evidence>
<dbReference type="EMBL" id="MPUH01000876">
    <property type="protein sequence ID" value="OMJ72750.1"/>
    <property type="molecule type" value="Genomic_DNA"/>
</dbReference>
<evidence type="ECO:0000259" key="4">
    <source>
        <dbReference type="Pfam" id="PF00689"/>
    </source>
</evidence>
<dbReference type="Gene3D" id="1.20.1110.10">
    <property type="entry name" value="Calcium-transporting ATPase, transmembrane domain"/>
    <property type="match status" value="2"/>
</dbReference>
<feature type="transmembrane region" description="Helical" evidence="3">
    <location>
        <begin position="120"/>
        <end position="146"/>
    </location>
</feature>
<evidence type="ECO:0000256" key="1">
    <source>
        <dbReference type="ARBA" id="ARBA00004651"/>
    </source>
</evidence>